<reference evidence="3 4" key="1">
    <citation type="submission" date="2015-01" db="EMBL/GenBank/DDBJ databases">
        <title>Paenibacillus swuensis/DY6/whole genome sequencing.</title>
        <authorList>
            <person name="Kim M.K."/>
            <person name="Srinivasan S."/>
            <person name="Lee J.-J."/>
        </authorList>
    </citation>
    <scope>NUCLEOTIDE SEQUENCE [LARGE SCALE GENOMIC DNA]</scope>
    <source>
        <strain evidence="3 4">DY6</strain>
    </source>
</reference>
<name>A0A172THR4_9BACL</name>
<dbReference type="PRINTS" id="PR00598">
    <property type="entry name" value="HTHMARR"/>
</dbReference>
<proteinExistence type="predicted"/>
<dbReference type="STRING" id="1178515.SY83_10190"/>
<dbReference type="GO" id="GO:0003677">
    <property type="term" value="F:DNA binding"/>
    <property type="evidence" value="ECO:0007669"/>
    <property type="project" value="UniProtKB-KW"/>
</dbReference>
<dbReference type="InterPro" id="IPR039422">
    <property type="entry name" value="MarR/SlyA-like"/>
</dbReference>
<sequence length="153" mass="17686">MDTHLLNQIIDRYFTSTFTVNRIMNSLITDRMPQNLTADQYCILKYIGEQQNCTSSELSEVFLVGKSSITAMVNRLKDKNLLTRTPDEKDRRVIYLSLTPEGERLAVGLKETIEDLLRKYMVHFEEGEALAFIKTFEKLERLLSEDEGGTNTR</sequence>
<dbReference type="GO" id="GO:0003700">
    <property type="term" value="F:DNA-binding transcription factor activity"/>
    <property type="evidence" value="ECO:0007669"/>
    <property type="project" value="InterPro"/>
</dbReference>
<evidence type="ECO:0000259" key="2">
    <source>
        <dbReference type="PROSITE" id="PS50995"/>
    </source>
</evidence>
<dbReference type="Proteomes" id="UP000076927">
    <property type="component" value="Chromosome"/>
</dbReference>
<dbReference type="KEGG" id="pswu:SY83_10190"/>
<evidence type="ECO:0000313" key="3">
    <source>
        <dbReference type="EMBL" id="ANE46581.1"/>
    </source>
</evidence>
<dbReference type="PANTHER" id="PTHR33164:SF99">
    <property type="entry name" value="MARR FAMILY REGULATORY PROTEIN"/>
    <property type="match status" value="1"/>
</dbReference>
<protein>
    <submittedName>
        <fullName evidence="3">MarR family transcriptional regulator</fullName>
    </submittedName>
</protein>
<gene>
    <name evidence="3" type="ORF">SY83_10190</name>
</gene>
<dbReference type="InterPro" id="IPR036390">
    <property type="entry name" value="WH_DNA-bd_sf"/>
</dbReference>
<feature type="domain" description="HTH marR-type" evidence="2">
    <location>
        <begin position="1"/>
        <end position="141"/>
    </location>
</feature>
<dbReference type="PROSITE" id="PS50995">
    <property type="entry name" value="HTH_MARR_2"/>
    <property type="match status" value="1"/>
</dbReference>
<keyword evidence="4" id="KW-1185">Reference proteome</keyword>
<dbReference type="PATRIC" id="fig|1178515.4.peg.2042"/>
<dbReference type="InterPro" id="IPR000835">
    <property type="entry name" value="HTH_MarR-typ"/>
</dbReference>
<dbReference type="SMART" id="SM00347">
    <property type="entry name" value="HTH_MARR"/>
    <property type="match status" value="1"/>
</dbReference>
<dbReference type="PANTHER" id="PTHR33164">
    <property type="entry name" value="TRANSCRIPTIONAL REGULATOR, MARR FAMILY"/>
    <property type="match status" value="1"/>
</dbReference>
<dbReference type="Pfam" id="PF12802">
    <property type="entry name" value="MarR_2"/>
    <property type="match status" value="1"/>
</dbReference>
<dbReference type="OrthoDB" id="3254893at2"/>
<organism evidence="3 4">
    <name type="scientific">Paenibacillus swuensis</name>
    <dbReference type="NCBI Taxonomy" id="1178515"/>
    <lineage>
        <taxon>Bacteria</taxon>
        <taxon>Bacillati</taxon>
        <taxon>Bacillota</taxon>
        <taxon>Bacilli</taxon>
        <taxon>Bacillales</taxon>
        <taxon>Paenibacillaceae</taxon>
        <taxon>Paenibacillus</taxon>
    </lineage>
</organism>
<dbReference type="GO" id="GO:0006950">
    <property type="term" value="P:response to stress"/>
    <property type="evidence" value="ECO:0007669"/>
    <property type="project" value="TreeGrafter"/>
</dbReference>
<dbReference type="AlphaFoldDB" id="A0A172THR4"/>
<evidence type="ECO:0000256" key="1">
    <source>
        <dbReference type="ARBA" id="ARBA00023125"/>
    </source>
</evidence>
<dbReference type="SUPFAM" id="SSF46785">
    <property type="entry name" value="Winged helix' DNA-binding domain"/>
    <property type="match status" value="1"/>
</dbReference>
<dbReference type="EMBL" id="CP011388">
    <property type="protein sequence ID" value="ANE46581.1"/>
    <property type="molecule type" value="Genomic_DNA"/>
</dbReference>
<accession>A0A172THR4</accession>
<dbReference type="Gene3D" id="1.10.10.10">
    <property type="entry name" value="Winged helix-like DNA-binding domain superfamily/Winged helix DNA-binding domain"/>
    <property type="match status" value="1"/>
</dbReference>
<evidence type="ECO:0000313" key="4">
    <source>
        <dbReference type="Proteomes" id="UP000076927"/>
    </source>
</evidence>
<dbReference type="InterPro" id="IPR036388">
    <property type="entry name" value="WH-like_DNA-bd_sf"/>
</dbReference>
<dbReference type="RefSeq" id="WP_068606163.1">
    <property type="nucleotide sequence ID" value="NZ_CP011388.1"/>
</dbReference>
<keyword evidence="1" id="KW-0238">DNA-binding</keyword>